<evidence type="ECO:0000313" key="2">
    <source>
        <dbReference type="EMBL" id="CAF3935883.1"/>
    </source>
</evidence>
<dbReference type="Proteomes" id="UP000681722">
    <property type="component" value="Unassembled WGS sequence"/>
</dbReference>
<name>A0A814UGI6_9BILA</name>
<comment type="caution">
    <text evidence="1">The sequence shown here is derived from an EMBL/GenBank/DDBJ whole genome shotgun (WGS) entry which is preliminary data.</text>
</comment>
<reference evidence="1" key="1">
    <citation type="submission" date="2021-02" db="EMBL/GenBank/DDBJ databases">
        <authorList>
            <person name="Nowell W R."/>
        </authorList>
    </citation>
    <scope>NUCLEOTIDE SEQUENCE</scope>
</reference>
<keyword evidence="3" id="KW-1185">Reference proteome</keyword>
<dbReference type="AlphaFoldDB" id="A0A814UGI6"/>
<sequence length="215" mass="25560">MRLSLEILKLINQYINPSVDKYWFIDFHYTNGDTNHKNETNSDCYCEKSFGICVVCNITINENCNLHTNEEIATLLDVLYCQSEQILLKQNVDYFTFDNEDILFTIINKDDRQTTEKCCLLVIDILLDKAQLLRNECCIQNRIHVSLNIYEYLKHNTEFYEFHSVWNNKKIKNSTYFLFTTNIYEQLTTLLPLTNTMIDQLARIQAQYHVEKHLD</sequence>
<evidence type="ECO:0000313" key="1">
    <source>
        <dbReference type="EMBL" id="CAF1171992.1"/>
    </source>
</evidence>
<dbReference type="Proteomes" id="UP000663829">
    <property type="component" value="Unassembled WGS sequence"/>
</dbReference>
<gene>
    <name evidence="1" type="ORF">GPM918_LOCUS22237</name>
    <name evidence="2" type="ORF">SRO942_LOCUS22233</name>
</gene>
<proteinExistence type="predicted"/>
<dbReference type="EMBL" id="CAJOBC010007550">
    <property type="protein sequence ID" value="CAF3935883.1"/>
    <property type="molecule type" value="Genomic_DNA"/>
</dbReference>
<organism evidence="1 3">
    <name type="scientific">Didymodactylos carnosus</name>
    <dbReference type="NCBI Taxonomy" id="1234261"/>
    <lineage>
        <taxon>Eukaryota</taxon>
        <taxon>Metazoa</taxon>
        <taxon>Spiralia</taxon>
        <taxon>Gnathifera</taxon>
        <taxon>Rotifera</taxon>
        <taxon>Eurotatoria</taxon>
        <taxon>Bdelloidea</taxon>
        <taxon>Philodinida</taxon>
        <taxon>Philodinidae</taxon>
        <taxon>Didymodactylos</taxon>
    </lineage>
</organism>
<protein>
    <submittedName>
        <fullName evidence="1">Uncharacterized protein</fullName>
    </submittedName>
</protein>
<accession>A0A814UGI6</accession>
<evidence type="ECO:0000313" key="3">
    <source>
        <dbReference type="Proteomes" id="UP000663829"/>
    </source>
</evidence>
<dbReference type="EMBL" id="CAJNOQ010007552">
    <property type="protein sequence ID" value="CAF1171992.1"/>
    <property type="molecule type" value="Genomic_DNA"/>
</dbReference>
<dbReference type="OrthoDB" id="10026241at2759"/>